<dbReference type="FunFam" id="3.30.300.30:FF:000010">
    <property type="entry name" value="Enterobactin synthetase component F"/>
    <property type="match status" value="6"/>
</dbReference>
<dbReference type="Gene3D" id="3.30.300.30">
    <property type="match status" value="6"/>
</dbReference>
<feature type="domain" description="Carrier" evidence="5">
    <location>
        <begin position="4864"/>
        <end position="4941"/>
    </location>
</feature>
<dbReference type="NCBIfam" id="NF003417">
    <property type="entry name" value="PRK04813.1"/>
    <property type="match status" value="6"/>
</dbReference>
<evidence type="ECO:0000256" key="2">
    <source>
        <dbReference type="ARBA" id="ARBA00006432"/>
    </source>
</evidence>
<dbReference type="CDD" id="cd17643">
    <property type="entry name" value="A_NRPS_Cytc1-like"/>
    <property type="match status" value="3"/>
</dbReference>
<organism evidence="6 7">
    <name type="scientific">Chryseobacterium potabilaquae</name>
    <dbReference type="NCBI Taxonomy" id="2675057"/>
    <lineage>
        <taxon>Bacteria</taxon>
        <taxon>Pseudomonadati</taxon>
        <taxon>Bacteroidota</taxon>
        <taxon>Flavobacteriia</taxon>
        <taxon>Flavobacteriales</taxon>
        <taxon>Weeksellaceae</taxon>
        <taxon>Chryseobacterium group</taxon>
        <taxon>Chryseobacterium</taxon>
    </lineage>
</organism>
<feature type="domain" description="Carrier" evidence="5">
    <location>
        <begin position="5928"/>
        <end position="6005"/>
    </location>
</feature>
<dbReference type="InterPro" id="IPR045851">
    <property type="entry name" value="AMP-bd_C_sf"/>
</dbReference>
<dbReference type="GO" id="GO:0009239">
    <property type="term" value="P:enterobactin biosynthetic process"/>
    <property type="evidence" value="ECO:0007669"/>
    <property type="project" value="TreeGrafter"/>
</dbReference>
<dbReference type="NCBIfam" id="NF004282">
    <property type="entry name" value="PRK05691.1"/>
    <property type="match status" value="5"/>
</dbReference>
<reference evidence="6 7" key="1">
    <citation type="submission" date="2020-01" db="EMBL/GenBank/DDBJ databases">
        <authorList>
            <person name="Rodrigo-Torres L."/>
            <person name="Arahal R. D."/>
            <person name="Lucena T."/>
        </authorList>
    </citation>
    <scope>NUCLEOTIDE SEQUENCE [LARGE SCALE GENOMIC DNA]</scope>
    <source>
        <strain evidence="6 7">CECT 9293</strain>
    </source>
</reference>
<dbReference type="InterPro" id="IPR036736">
    <property type="entry name" value="ACP-like_sf"/>
</dbReference>
<dbReference type="GO" id="GO:0043041">
    <property type="term" value="P:amino acid activation for nonribosomal peptide biosynthetic process"/>
    <property type="evidence" value="ECO:0007669"/>
    <property type="project" value="TreeGrafter"/>
</dbReference>
<dbReference type="InterPro" id="IPR006162">
    <property type="entry name" value="Ppantetheine_attach_site"/>
</dbReference>
<dbReference type="NCBIfam" id="TIGR01733">
    <property type="entry name" value="AA-adenyl-dom"/>
    <property type="match status" value="6"/>
</dbReference>
<dbReference type="Pfam" id="PF00668">
    <property type="entry name" value="Condensation"/>
    <property type="match status" value="5"/>
</dbReference>
<feature type="domain" description="Carrier" evidence="5">
    <location>
        <begin position="2698"/>
        <end position="2775"/>
    </location>
</feature>
<evidence type="ECO:0000256" key="1">
    <source>
        <dbReference type="ARBA" id="ARBA00001957"/>
    </source>
</evidence>
<evidence type="ECO:0000256" key="3">
    <source>
        <dbReference type="ARBA" id="ARBA00022450"/>
    </source>
</evidence>
<evidence type="ECO:0000259" key="5">
    <source>
        <dbReference type="PROSITE" id="PS50075"/>
    </source>
</evidence>
<keyword evidence="3" id="KW-0596">Phosphopantetheine</keyword>
<dbReference type="PANTHER" id="PTHR45527">
    <property type="entry name" value="NONRIBOSOMAL PEPTIDE SYNTHETASE"/>
    <property type="match status" value="1"/>
</dbReference>
<dbReference type="GO" id="GO:0031177">
    <property type="term" value="F:phosphopantetheine binding"/>
    <property type="evidence" value="ECO:0007669"/>
    <property type="project" value="InterPro"/>
</dbReference>
<dbReference type="PROSITE" id="PS00012">
    <property type="entry name" value="PHOSPHOPANTETHEINE"/>
    <property type="match status" value="6"/>
</dbReference>
<dbReference type="FunFam" id="1.10.1200.10:FF:000005">
    <property type="entry name" value="Nonribosomal peptide synthetase 1"/>
    <property type="match status" value="5"/>
</dbReference>
<sequence>MYEDVKLTYRELNERSNQLAHYLLETYKIQPDELIPLCLERSEQMLIGILGVLKSGGAYVPMDPNYPMDRIEHILGDTKARMVLVEENTKDRLYEYKELTATETESSNLSIISLDSSEMKAEVSTCSTDNPNAEVSSGDLSYVIYTSGTTGKPKGVMIEHKSVVRLFSATDHWYGFTDKDVWSLFHSYVFDFSVWEMWGALLHGGKLLIPSLEQTKDLYLFFDVCHREAVTVLNQTPTAFYQFTEVALSKDVELSSLRYVIFGGEALNFASLEPWYGRYSEAPLLINMYGITETTVHVSYRPLDSEELGSASIVGTHIPDQRIYVLDEYLRPVPVGAVGELYIGGAGLSRGYLNLAELTSERFLLNPFQSEEEKSIGYNDRMYKTGDLGRYLSGGDLEYIGRNDFQVKIRGYRIELGEIENALLSYEGIRQSVVLAKENSSGLKYLVGYYVSDVAVDHEDLSVYLSGLLPEYMVPSVYVDLEELPLTINGKLDHRALPEPNFTGDKEYIAPETSLQRDLAAIYSEVLGLPVESIGLHDDFFRLGGNSIMAIKLISKIHQGLGLQASVAMVFSHKTIFGLAGALEGLSIDIVEMIRPIAVHHPEQQLLSFAQERLWFIDQYEGGSSAYNIPMVFGLSSQVDLSILKESFKVLLSRHDILRTLILTNSEGIGYQYVSNEEFNIKETDVFNSRELEDLISQEITRVFNLSQELLISVQVFHEKEKAKNNNDYISYISIVIHHIAFDGWSSDIFLEELGVIYRDLLSGHPVSLPSLHIQYKDFALWQRSYLQGEVLDRQLNYWKTKLSGVESLNLPLDYARPSVISYEGNTVHFSIADTLGEELRFLSRDLGVSLYSVMLGGYYLLLSSYSGQKDIVLGTVVANRHHAGLEDLIGFFVNTLVLREEIDYGVSVRDFILQVSDSVSQAQMHQDVPFEKLVEELGVVQDVSRHPLFQVMFGLQSFGNEVKQKYGDGSLFHKFEGNVSYDVAKFDLSVMIDDGDSLSGSFNYATHLFKESTIDYMIKTYVYLLEQMVCHHKESGSKLLLEDISWIREEEHRGDGIFSNLLDTYSEYDTTATLHELFERQVEKTPDHIALVYEDVKVTYRELNERSNQLAHYLLQNYQIQSDELITLCLERSEEMLIAILGVLKSGGAYVPMDPNYPMDRIEHILGDTKARIVIVEENTKDRLYEYKELIETESSNLSIISLNGSEMKAEVSTCSTDNPNIEVSPEALAYVIYTSGTTGKPKGVMIEHRNINRFIHSNFTKIGESDNVLSLSSYQFDGSIYDFFYPLVYGGSIILSDKEEFLNPDGLNVLLEKYAITNLFMTTALFNIVVDSHLSGLTRLDSLLFGGEHVSVKHVSKFRDLYKDTNLVHVYGPTESTTFATAYSVNVCNEGYINSVPIGCPISNTTTYVLDEYLRPVPIGAVGELYIGGAGLSRGYLNLPKLTKERFLLNPFQSKEDKEIGYNGRIYKTGDLVRYLSEGDLEYIGRNDFQVKIRGYRIELGEIESALLSYEGIRQSVVLAKEHSSGLKYLVGYYVSDTSFNPEDLSVYLSGLLPEYMVPSAYVHLELFPMTLNGKLDRRALPEPNFTGDKEYIAPTTVLEKQLAEIYSEVLGLPVESIGIHDDFFRLGGNSIMAIKLISKIHQGLGLQANVAMVFSHKTVFGLAGVLEGLESGVSEMIHPIAVHHPEQQLLSFAQERLWFIDQYEGGSSAYNIPMVFGLSSRVDLSILEESFRILLSRHEILRTLIVTSSEGVGYQYVSNEEFSIKETYVESSKQLEDLISQEITRVFDLSKELPISVCVFHEKEKTNTNKTKKKQDNQNKSEITSYISIVIHHISFDGWSSDIFLEELRVIYRDLLSNNPVSLPSLRIQYKDFALWQRGYLQGEVLDRQLEYWKGKLLEVGPLNLPLDYPRPSAISYEGNTIHFSILDTLGEDLRLLSQDLGVSLYSIMLGGYYLLLSSYSGQKDIVLGTVVANRHHAGLEDLIGFFVNTLVLREEIDYGVSVRDFILQVSASVSEAQMHQDVPFEKLVEELGVVQDVSRHPLFQVMFGLQSFGSEAKQKYGDGSLFYKFEGNVSYDVAKFDLSVMIDDDGKSLSGSFNYAQGLFKESTIDHMIKTYVYLLEQMVSHSKDNRSELKLENLSWIREEEYSGDGIFSGLLDTYSEYDTSVTIHELFERQVEKTPDHIALVYEDVKLSYRELNERSNQLAHYLLEHYQISPDELIPLCLERSEQMLIGILGVLKSGGAYVPMDPNYPMDRIEHILGDTKARMVIVEENTKDGLYDYKKLIETEEEALDIISLNNSEMKTKLSKCSNDNPNAEVGSGDLSYVIYTSGTTGKPKGVMIEHKSVVRLFSATNHWYGFTDKDVWSLFHSYVFDVSVWEMWGALLHGGKLLIPSVEQTKDLYLFFDLCYKNNLTVLCKTPTAFYQFIEVGLSKDVNLFKLRYVIFAGEALNFASLEPWYGRYPESPSLINMYGTTETTVHASYRVLDSGELGNSSMVGKSIPDQRIYVLDEYLRPVPVGAVGELYIGGSGLSRGYLNLAELTSERFLLNPFQSEEEKAIGYNDRMYKTGDLGRYLPGGDLEYIGRNDFQVKIRGYRIELGEIENGLLSYEGIRQSVVLAKENSSGLKYLVGYYVSDNAVNHEDLSVYLSERLPEYMVPSVYVHLEEFPLTINGKLDRRALPEPNFTGDKEYIAPTTVLEKQLAEIYGKVLGLPLESIGLHDDFFRLGGNSIMAIKLISKIHQGLGLQASVAMVFSHKTVFGLAGVLKDLDLEGGDMIRPIAVPNPEQQLLSFAQERLWFIDQYEGGSSAYNIPMVFGLSSRVDLSILKESFKILLSRHDILRTLIVTSSEGVGYQYVSDHELSIKETYVESSKQLEDLISQEVNRVFDLSKELPISVCVFNDKDEVTSYLSIVIHHIAFDGWSIDIFLEELLSIYQDLLTNSSVSLPLLRIQYKDFALWQRDYLQGEVLDRQLDYWKVKLLEVEPLNLPLDYARPSAISYEGNTVHFSISDTLGEELRLLSRDLGVSLYSVMLGGYYLLLSSYSGQKDIVLGTVVANRHHAGLEDLIGFFVNTLVLREKIDYGVSVRDFILQVSDSVSEAQMHQDVPFEKLVEELGVVQDVSRHPLFQVMFGLQSFGSEAKQKYGDGSLFYKFEGNVSYDVSKFDLTVMIDDGGDSLSGSFNYATHLFKESTIDHMIKTYVYLLEQMVCHQKESGSKLLLEDLSWVREEEYSVDGIFSNLLGSYSEYDTTVTIHELFERQVEKTPDHIALVYEDVKLSYRELNDRSNQLAHYLLQNYEIKPDELIPLCLERSEQMLIGILGVLKSGGAYVPMDPNYPMDRIEHILGDTKARIVIGEEKTKGRLYEYTSLMGREGESLNIISLTTLDMKGSLSACSRENPNTRVSSEALSYVIYTSGTTGKPKGVMIEHRNVVNLIEQQSILFSLNTVHSSSDPQKRALWYANYVFDAHVWDVYCFLAFGHCLHLINKEIQKDLSTLHRYIAENAIQIASIAPVLLTKELILPLDTLIVAGDITHPDVMECYTKEGVDIVNGYGPTESTVCTTYHHYHEDHNPLNIGRSISNIITYVLDGYLRPVPIGAVGELYIGGAGLSRGYLNLPELTKERFLVNPFQNEEDRERGYNRIYKTGDLVRFLANGEIEYMGRNDFQVKIRGYRIELGEIENSLLSYAGIRQGAVLVKEHSSGFKYLVGYYVSDVAVDHEDLFLYLSGLLPDYMVPSVYVHLEELPMTLNGKLDRRALPEPSFTGNKEYIAPTTVLEKQLAEIYSEVLGLPVENIGLHDDFFRLGGNSIMAIKLISKIHQGLGLQVSVAMVFSHKTVFGLAGALEGLSIDIVEMIRPIAVHSPEQQRLSFAQERLWFIDQYEGGSSAYNIPMVFGLSSRVDLSILKESFKVLLSRHEILRTLIVTSSEGVGYQYVSNEEFNIKETDVFNSKELEDLVSQEITRVFDLSKELPISVCVFYEKEKNNNHELSSYISIVIHHISFDGWSIDIFLEELRIIYQDLLSGNPVSLPSLPIQYKDFALWQRSYLQGEVLEKQLDYWRTKLSEVAPLNLPLDYARPSVISYKGNTIHFSISDTLAGDLRFLSQDLGVSLYSVMLGGYYLLLSSYSGQKDIVLGTVVANRHHAGLEDLIGFFVNTPVLREEIDYGVSVRDFILQVSDSVSEAQVHQDVPFEKLVEELGVVQDVSRHPLFQVMFGLQSFGNEAKQKYGDGSLFHEFEGNVSYDVAKFDLTVMIDDGGDSLSGSFNYATHLFKESTIDHMISTYIYLLEQIVSNQKGSHSELQLRDLSWVREEEYKIEGMLSDLLDATIEYDSTVTIHELFERQVEKTPDHIALVYEDVKLTYIELNERSNQLAHYLLETYKIQPDELIPLCLERSEQMLIGILGVLKSGGAYVPMDPNYPMDRIEHILGDTKARLVIVEENTKDRLYEYKKLIETEEALDIISLNNSEMKTKLSKCSNDNPNAEVGSGDLSYVIYTSGTTGKPKGVMIEHKSVVRLFSATDHWYGFTDKDVWSLFHSYVFDVSVWEMWGALLHGGKLLIPSLEQTKDLYLFFDLCYKNNLTVLCKTPTAFYQFIEVGLSQDVNLSKLRYVIFAGEALNFASLEPWYGRYPESPSLINMYGTTETTVHASYRVLDSGELGNSSMVGKSIPDQRIYVLDGYLRPVPVGAVGELYIGGAGLSRGYLNLVELTEERFLLNPFQSEEEKARGYNDRMYKTGDLGRYLPGGDLEYIDRNDFQVKIRGYRIELGEIENGLLSYEGIRQSIVLAKENSSGLKYLVGYYVSDNAVNPEDLSVYLSERLPEYMVPSVYVHLEEFPLTINGKLDRKALPEPNFTGDKEYIAPTTVLEKQLAEIYGKVLGLPLESIGLHDDFFRLGGNSIMAIKLISKIHQGLGLQTSVAMVFSHKTVFGLAGVLKDLDLGGGDMIRPIAVPNPEQQLLSFAQERLWFIDQYEGGSHVYNIPMVFGLSEDIDMRVLKESFRILLSRHEILRTLILTNSDGIGYQYVSDHELSIKETYVESSQQLEDLISQEVNRVFDLSKELPISVQVFHEKEKAKNNNDYISYISIIIHHIAFDGWSIDIFLEELRSIYQDLLTNSSVSLPSLRIQYKDFALWQREYLQGEVLDRQLDYWKNKLIGLEALHLPLDYARPTRLSYEGHTVCFNIPESLDEDLRLLSRDLGVSLYSVMLGGYYLLLSSYSGQKDIVLGTAIANRHHAGLEDLIGFFVNTLVLREKIDYGVSVKDFILQVSDSVSEAQMHQDVPFEKLVEELGVVQDVSRHPLFQVMFGLQSFGSKAKQEYGVDSLFQQIEGRLTYDVAKFDLSVMIDDDGENLSGSFNYAIGLFNEITIAHMINTYVYLLEQMVYHHKEVGSKLLLEDLSWIRKQEYGAEGILDTYLEYDRTVPLHELFERQVEKTSNDIALVYEDVKLTYRELNDRSNQLAHYLLHNYKIQSNELIPLCLERSEDMLVAILGVLKSGGAYVPMDPGYPMDRIEHILKDTKARLVIGEEYTTQNFVEFNLSVISLDSPDIENSLNSCSTENPNTEVSSSDLSYVIYTSGTTGKPKGVMIEHGGVVNLVSDLYSRYDLNSADVILQFANYVFDASVEQMFLALLHGNTLVLIKDKSYLNEELFLKTLSDHKVSYMHLTPSVLKGMDVTKVKSLRILNSGGEHLADDLYNRLQNKQFRLVNSYGPTETTVTSIVNTGNGFNNIGRAIANTTTYVLDEYLRPVPVGAIGELYIGGVGLSRGYLNLAELTAERFLLNPFQSEEEKEIGYNDRMYKTGDLVRYLANGDLEYIGRNDFQVKIRGFRIELGEIENGLLSYAGIRQAVALAKENSSGFKYLVGYYVSDIPVNYEDLSMYLSGLLPEYMVPSVYVHLEELPLTINGKLDRKALPDPNFTGDKEYIAPETSLQRDLAAIYSELLGLPIESIGLHDDFFRLGGNSIMAVKLISKINHQLGVRIKVSDVFQGKTIGVLSSIIIISKPEYKPVVSLNNANTKPNMFMIHPGGGGCEVYQSLADQLDGDYHCYGVDSYNLYHEEKIDNLNHLAMYYLDHIDKIQKESQQEEYILLGWSLGGQIALEIASELENRGCKNIRVYLLDTILKHSDSELMKLNMISFSDEAISQRFHVPVDSDYFIQAKNLLMTELLIDEQNISTQLKYTKTILLKAMLKGNLENQLLAEYLHKLAYNNVDKILEDQNLLKVYPMKASHQTILKEEQAIIDIIKVVEVPSSVD</sequence>
<dbReference type="Gene3D" id="3.40.50.980">
    <property type="match status" value="12"/>
</dbReference>
<name>A0A6N4X796_9FLAO</name>
<evidence type="ECO:0000313" key="6">
    <source>
        <dbReference type="EMBL" id="CAA7196944.1"/>
    </source>
</evidence>
<dbReference type="FunFam" id="3.40.50.980:FF:000001">
    <property type="entry name" value="Non-ribosomal peptide synthetase"/>
    <property type="match status" value="6"/>
</dbReference>
<evidence type="ECO:0000313" key="7">
    <source>
        <dbReference type="Proteomes" id="UP000445144"/>
    </source>
</evidence>
<protein>
    <submittedName>
        <fullName evidence="6">Tyrocidine synthase 3</fullName>
    </submittedName>
</protein>
<comment type="cofactor">
    <cofactor evidence="1">
        <name>pantetheine 4'-phosphate</name>
        <dbReference type="ChEBI" id="CHEBI:47942"/>
    </cofactor>
</comment>
<dbReference type="CDD" id="cd19531">
    <property type="entry name" value="LCL_NRPS-like"/>
    <property type="match status" value="5"/>
</dbReference>
<dbReference type="InterPro" id="IPR025110">
    <property type="entry name" value="AMP-bd_C"/>
</dbReference>
<feature type="domain" description="Carrier" evidence="5">
    <location>
        <begin position="1596"/>
        <end position="1673"/>
    </location>
</feature>
<dbReference type="SUPFAM" id="SSF52777">
    <property type="entry name" value="CoA-dependent acyltransferases"/>
    <property type="match status" value="10"/>
</dbReference>
<dbReference type="Gene3D" id="3.30.559.10">
    <property type="entry name" value="Chloramphenicol acetyltransferase-like domain"/>
    <property type="match status" value="5"/>
</dbReference>
<dbReference type="FunFam" id="3.40.50.12780:FF:000012">
    <property type="entry name" value="Non-ribosomal peptide synthetase"/>
    <property type="match status" value="5"/>
</dbReference>
<dbReference type="Gene3D" id="3.40.50.1820">
    <property type="entry name" value="alpha/beta hydrolase"/>
    <property type="match status" value="1"/>
</dbReference>
<dbReference type="InterPro" id="IPR020845">
    <property type="entry name" value="AMP-binding_CS"/>
</dbReference>
<gene>
    <name evidence="6" type="primary">tycC_2</name>
    <name evidence="6" type="ORF">CHRY9293_03007</name>
</gene>
<dbReference type="PANTHER" id="PTHR45527:SF1">
    <property type="entry name" value="FATTY ACID SYNTHASE"/>
    <property type="match status" value="1"/>
</dbReference>
<dbReference type="PROSITE" id="PS00455">
    <property type="entry name" value="AMP_BINDING"/>
    <property type="match status" value="6"/>
</dbReference>
<keyword evidence="4" id="KW-0597">Phosphoprotein</keyword>
<dbReference type="Gene3D" id="1.10.1200.10">
    <property type="entry name" value="ACP-like"/>
    <property type="match status" value="5"/>
</dbReference>
<dbReference type="SUPFAM" id="SSF47336">
    <property type="entry name" value="ACP-like"/>
    <property type="match status" value="6"/>
</dbReference>
<dbReference type="InterPro" id="IPR009081">
    <property type="entry name" value="PP-bd_ACP"/>
</dbReference>
<keyword evidence="7" id="KW-1185">Reference proteome</keyword>
<dbReference type="Gene3D" id="3.30.559.30">
    <property type="entry name" value="Nonribosomal peptide synthetase, condensation domain"/>
    <property type="match status" value="5"/>
</dbReference>
<dbReference type="GO" id="GO:0009366">
    <property type="term" value="C:enterobactin synthetase complex"/>
    <property type="evidence" value="ECO:0007669"/>
    <property type="project" value="TreeGrafter"/>
</dbReference>
<dbReference type="SMART" id="SM00823">
    <property type="entry name" value="PKS_PP"/>
    <property type="match status" value="6"/>
</dbReference>
<proteinExistence type="inferred from homology"/>
<dbReference type="InterPro" id="IPR010071">
    <property type="entry name" value="AA_adenyl_dom"/>
</dbReference>
<feature type="domain" description="Carrier" evidence="5">
    <location>
        <begin position="510"/>
        <end position="587"/>
    </location>
</feature>
<dbReference type="GO" id="GO:0047527">
    <property type="term" value="F:2,3-dihydroxybenzoate-serine ligase activity"/>
    <property type="evidence" value="ECO:0007669"/>
    <property type="project" value="TreeGrafter"/>
</dbReference>
<dbReference type="InterPro" id="IPR001242">
    <property type="entry name" value="Condensation_dom"/>
</dbReference>
<dbReference type="CDD" id="cd12117">
    <property type="entry name" value="A_NRPS_Srf_like"/>
    <property type="match status" value="1"/>
</dbReference>
<dbReference type="PROSITE" id="PS50075">
    <property type="entry name" value="CARRIER"/>
    <property type="match status" value="6"/>
</dbReference>
<dbReference type="CDD" id="cd05930">
    <property type="entry name" value="A_NRPS"/>
    <property type="match status" value="2"/>
</dbReference>
<dbReference type="InterPro" id="IPR020806">
    <property type="entry name" value="PKS_PP-bd"/>
</dbReference>
<dbReference type="InterPro" id="IPR001031">
    <property type="entry name" value="Thioesterase"/>
</dbReference>
<feature type="domain" description="Carrier" evidence="5">
    <location>
        <begin position="3775"/>
        <end position="3852"/>
    </location>
</feature>
<dbReference type="Pfam" id="PF00501">
    <property type="entry name" value="AMP-binding"/>
    <property type="match status" value="6"/>
</dbReference>
<comment type="similarity">
    <text evidence="2">Belongs to the ATP-dependent AMP-binding enzyme family.</text>
</comment>
<dbReference type="Pfam" id="PF00550">
    <property type="entry name" value="PP-binding"/>
    <property type="match status" value="6"/>
</dbReference>
<evidence type="ECO:0000256" key="4">
    <source>
        <dbReference type="ARBA" id="ARBA00022553"/>
    </source>
</evidence>
<dbReference type="Proteomes" id="UP000445144">
    <property type="component" value="Unassembled WGS sequence"/>
</dbReference>
<dbReference type="InterPro" id="IPR023213">
    <property type="entry name" value="CAT-like_dom_sf"/>
</dbReference>
<dbReference type="SUPFAM" id="SSF53474">
    <property type="entry name" value="alpha/beta-Hydrolases"/>
    <property type="match status" value="1"/>
</dbReference>
<dbReference type="InterPro" id="IPR000873">
    <property type="entry name" value="AMP-dep_synth/lig_dom"/>
</dbReference>
<dbReference type="Pfam" id="PF00975">
    <property type="entry name" value="Thioesterase"/>
    <property type="match status" value="1"/>
</dbReference>
<dbReference type="InterPro" id="IPR029058">
    <property type="entry name" value="AB_hydrolase_fold"/>
</dbReference>
<dbReference type="GO" id="GO:0005829">
    <property type="term" value="C:cytosol"/>
    <property type="evidence" value="ECO:0007669"/>
    <property type="project" value="TreeGrafter"/>
</dbReference>
<dbReference type="Gene3D" id="2.30.38.10">
    <property type="entry name" value="Luciferase, Domain 3"/>
    <property type="match status" value="6"/>
</dbReference>
<dbReference type="EMBL" id="CACVBR010000035">
    <property type="protein sequence ID" value="CAA7196944.1"/>
    <property type="molecule type" value="Genomic_DNA"/>
</dbReference>
<accession>A0A6N4X796</accession>
<dbReference type="SUPFAM" id="SSF56801">
    <property type="entry name" value="Acetyl-CoA synthetase-like"/>
    <property type="match status" value="6"/>
</dbReference>
<dbReference type="Pfam" id="PF13193">
    <property type="entry name" value="AMP-binding_C"/>
    <property type="match status" value="4"/>
</dbReference>